<dbReference type="SUPFAM" id="SSF51197">
    <property type="entry name" value="Clavaminate synthase-like"/>
    <property type="match status" value="1"/>
</dbReference>
<gene>
    <name evidence="1" type="ORF">C5F44_08310</name>
</gene>
<organism evidence="1 2">
    <name type="scientific">Fuscovulum blasticum DSM 2131</name>
    <dbReference type="NCBI Taxonomy" id="1188250"/>
    <lineage>
        <taxon>Bacteria</taxon>
        <taxon>Pseudomonadati</taxon>
        <taxon>Pseudomonadota</taxon>
        <taxon>Alphaproteobacteria</taxon>
        <taxon>Rhodobacterales</taxon>
        <taxon>Paracoccaceae</taxon>
        <taxon>Pseudogemmobacter</taxon>
    </lineage>
</organism>
<accession>A0A2T4JAF4</accession>
<name>A0A2T4JAF4_FUSBL</name>
<evidence type="ECO:0000313" key="1">
    <source>
        <dbReference type="EMBL" id="PTE14874.1"/>
    </source>
</evidence>
<protein>
    <recommendedName>
        <fullName evidence="3">Phytanoyl-CoA dioxygenase</fullName>
    </recommendedName>
</protein>
<proteinExistence type="predicted"/>
<comment type="caution">
    <text evidence="1">The sequence shown here is derived from an EMBL/GenBank/DDBJ whole genome shotgun (WGS) entry which is preliminary data.</text>
</comment>
<dbReference type="EMBL" id="PZKE01000006">
    <property type="protein sequence ID" value="PTE14874.1"/>
    <property type="molecule type" value="Genomic_DNA"/>
</dbReference>
<reference evidence="1 2" key="1">
    <citation type="submission" date="2018-03" db="EMBL/GenBank/DDBJ databases">
        <title>Rhodobacter blasticus.</title>
        <authorList>
            <person name="Meyer T.E."/>
            <person name="Miller S."/>
            <person name="Lodha T."/>
            <person name="Gandham S."/>
            <person name="Chintalapati S."/>
            <person name="Chintalapati V.R."/>
        </authorList>
    </citation>
    <scope>NUCLEOTIDE SEQUENCE [LARGE SCALE GENOMIC DNA]</scope>
    <source>
        <strain evidence="1 2">DSM 2131</strain>
    </source>
</reference>
<keyword evidence="2" id="KW-1185">Reference proteome</keyword>
<dbReference type="Proteomes" id="UP000241362">
    <property type="component" value="Unassembled WGS sequence"/>
</dbReference>
<dbReference type="AlphaFoldDB" id="A0A2T4JAF4"/>
<evidence type="ECO:0008006" key="3">
    <source>
        <dbReference type="Google" id="ProtNLM"/>
    </source>
</evidence>
<evidence type="ECO:0000313" key="2">
    <source>
        <dbReference type="Proteomes" id="UP000241362"/>
    </source>
</evidence>
<sequence>MVTADPGWRRIGPDPAIAAWAAAALPQARAAIAASPEPWRCGGTWFVGVDALPNGPDGGMGGVAFPWSALPLAPQPLHRGQLSTVVPGYPQPSPDEGAAAFGFRLRRDAAHLDGLLAVGPDRQRMVKEPHAWILGLPLTDCGAGAAPLVVWEGSAEVMRDGLRRAFAGTDPDLWDQVDVTAAYKAARAEVFRACRRVELPARPGEALLLHRLIVHGVAPWAEGAAAPAEGRITAYFRPLLPSVAAWLTEP</sequence>